<name>A0A9X0I772_9ACTN</name>
<reference evidence="2 3" key="1">
    <citation type="submission" date="2015-10" db="EMBL/GenBank/DDBJ databases">
        <authorList>
            <person name="Ju K.-S."/>
            <person name="Doroghazi J.R."/>
            <person name="Metcalf W.W."/>
        </authorList>
    </citation>
    <scope>NUCLEOTIDE SEQUENCE [LARGE SCALE GENOMIC DNA]</scope>
    <source>
        <strain evidence="2 3">NRRL B-24793</strain>
    </source>
</reference>
<proteinExistence type="predicted"/>
<dbReference type="AlphaFoldDB" id="A0A9X0I772"/>
<evidence type="ECO:0008006" key="4">
    <source>
        <dbReference type="Google" id="ProtNLM"/>
    </source>
</evidence>
<feature type="compositionally biased region" description="Polar residues" evidence="1">
    <location>
        <begin position="9"/>
        <end position="25"/>
    </location>
</feature>
<accession>A0A9X0I772</accession>
<organism evidence="2 3">
    <name type="scientific">Micromonospora maris</name>
    <dbReference type="NCBI Taxonomy" id="1003110"/>
    <lineage>
        <taxon>Bacteria</taxon>
        <taxon>Bacillati</taxon>
        <taxon>Actinomycetota</taxon>
        <taxon>Actinomycetes</taxon>
        <taxon>Micromonosporales</taxon>
        <taxon>Micromonosporaceae</taxon>
        <taxon>Micromonospora</taxon>
    </lineage>
</organism>
<dbReference type="RefSeq" id="WP_013731282.1">
    <property type="nucleotide sequence ID" value="NZ_LMWI01000001.1"/>
</dbReference>
<protein>
    <recommendedName>
        <fullName evidence="4">HNH endonuclease 5 domain-containing protein</fullName>
    </recommendedName>
</protein>
<evidence type="ECO:0000256" key="1">
    <source>
        <dbReference type="SAM" id="MobiDB-lite"/>
    </source>
</evidence>
<keyword evidence="3" id="KW-1185">Reference proteome</keyword>
<dbReference type="Proteomes" id="UP000053246">
    <property type="component" value="Unassembled WGS sequence"/>
</dbReference>
<feature type="region of interest" description="Disordered" evidence="1">
    <location>
        <begin position="1"/>
        <end position="30"/>
    </location>
</feature>
<comment type="caution">
    <text evidence="2">The sequence shown here is derived from an EMBL/GenBank/DDBJ whole genome shotgun (WGS) entry which is preliminary data.</text>
</comment>
<dbReference type="EMBL" id="LMWI01000001">
    <property type="protein sequence ID" value="KUJ48053.1"/>
    <property type="molecule type" value="Genomic_DNA"/>
</dbReference>
<evidence type="ECO:0000313" key="3">
    <source>
        <dbReference type="Proteomes" id="UP000053246"/>
    </source>
</evidence>
<evidence type="ECO:0000313" key="2">
    <source>
        <dbReference type="EMBL" id="KUJ48053.1"/>
    </source>
</evidence>
<gene>
    <name evidence="2" type="ORF">ADL17_02915</name>
</gene>
<sequence>MAKRVPDSVSIQLSDGRSLDATNETPGPAERGELELVEVLRPRRFDACPICGDPAATEKEHVPPGSLGGKVMTWTCSRCNNDFGSRVEADLLDWYEGALTTWFASETVRGKRKTGRLLLRWTENGEYVLLPAGKSDEIYAEILAAGDVEMEYDTPEHKRWSLALLKCAYLALCIKFGVIKGEWADQVRADLLAARDAPSRADVPASEIGQRLHVLRGFGPEPITPHPVVTGIFHRPDGPLEGVLLAGRLFVSWTPVNDLQAATPGGIGRRVTTMRVGEPMSGIVTAVTPEPRRPTS</sequence>